<sequence length="122" mass="14328">MRHPDYDCQHDHADYVVDHRGAYDDPGFLGVHDLQVLYHLGGYPYARGDHGGPQEQSMVHVAVIGQHENEAEYEREYDAQRSDEERCSPNFHQVAYPHLQTYGEQQEYDAHLRQYEEELRVD</sequence>
<accession>A0A645BUE9</accession>
<dbReference type="AlphaFoldDB" id="A0A645BUE9"/>
<gene>
    <name evidence="1" type="ORF">SDC9_115761</name>
</gene>
<name>A0A645BUE9_9ZZZZ</name>
<protein>
    <submittedName>
        <fullName evidence="1">Uncharacterized protein</fullName>
    </submittedName>
</protein>
<comment type="caution">
    <text evidence="1">The sequence shown here is derived from an EMBL/GenBank/DDBJ whole genome shotgun (WGS) entry which is preliminary data.</text>
</comment>
<organism evidence="1">
    <name type="scientific">bioreactor metagenome</name>
    <dbReference type="NCBI Taxonomy" id="1076179"/>
    <lineage>
        <taxon>unclassified sequences</taxon>
        <taxon>metagenomes</taxon>
        <taxon>ecological metagenomes</taxon>
    </lineage>
</organism>
<proteinExistence type="predicted"/>
<evidence type="ECO:0000313" key="1">
    <source>
        <dbReference type="EMBL" id="MPM68827.1"/>
    </source>
</evidence>
<dbReference type="EMBL" id="VSSQ01022485">
    <property type="protein sequence ID" value="MPM68827.1"/>
    <property type="molecule type" value="Genomic_DNA"/>
</dbReference>
<reference evidence="1" key="1">
    <citation type="submission" date="2019-08" db="EMBL/GenBank/DDBJ databases">
        <authorList>
            <person name="Kucharzyk K."/>
            <person name="Murdoch R.W."/>
            <person name="Higgins S."/>
            <person name="Loffler F."/>
        </authorList>
    </citation>
    <scope>NUCLEOTIDE SEQUENCE</scope>
</reference>